<dbReference type="InterPro" id="IPR017439">
    <property type="entry name" value="Amidohydrolase"/>
</dbReference>
<dbReference type="InterPro" id="IPR002933">
    <property type="entry name" value="Peptidase_M20"/>
</dbReference>
<accession>A0ABU0K1N9</accession>
<keyword evidence="2" id="KW-0378">Hydrolase</keyword>
<dbReference type="SUPFAM" id="SSF55031">
    <property type="entry name" value="Bacterial exopeptidase dimerisation domain"/>
    <property type="match status" value="1"/>
</dbReference>
<dbReference type="Pfam" id="PF01546">
    <property type="entry name" value="Peptidase_M20"/>
    <property type="match status" value="1"/>
</dbReference>
<proteinExistence type="predicted"/>
<evidence type="ECO:0000313" key="3">
    <source>
        <dbReference type="Proteomes" id="UP001226720"/>
    </source>
</evidence>
<evidence type="ECO:0000313" key="2">
    <source>
        <dbReference type="EMBL" id="MDQ0483272.1"/>
    </source>
</evidence>
<dbReference type="NCBIfam" id="TIGR01891">
    <property type="entry name" value="amidohydrolases"/>
    <property type="match status" value="1"/>
</dbReference>
<sequence length="372" mass="40500">MSIDFSHYIHKAQQDLHRIPEPAFKEFKTAAYIEKELKSMGYTVQSGIAGTGVIGIYKGERDRPCIGVRADMDCITHEEEGRVFYRHSCGHDAHSSIALGIAKLLSEQKEKMKGSVKFIFQPAEEIMQGAKAMVHEGVLEDVDSLIGFHLRTATECPTGSMSPALMHSAGTILTGKIQGRPAHGGRPHLGVNVIDVFGTLISSIHAIRPNPQTGTTIKFTSFSAGGGSYNVIPGCGSFALDVRSRDNEELHRVLEKIDRIIHYTGSMYDATITYKVEGSVPAPRYSEKLIQEAKAAIESVLGEGKAISPILTPGGEDFHYYTDLTNIEAVFLGIGANVSPGLHDPSMTFEQNSLVEAAKVISHLVNQLHNKE</sequence>
<dbReference type="SUPFAM" id="SSF53187">
    <property type="entry name" value="Zn-dependent exopeptidases"/>
    <property type="match status" value="1"/>
</dbReference>
<evidence type="ECO:0000259" key="1">
    <source>
        <dbReference type="Pfam" id="PF07687"/>
    </source>
</evidence>
<protein>
    <submittedName>
        <fullName evidence="2">Amidohydrolase</fullName>
        <ecNumber evidence="2">3.5.1.-</ecNumber>
    </submittedName>
</protein>
<dbReference type="Pfam" id="PF07687">
    <property type="entry name" value="M20_dimer"/>
    <property type="match status" value="1"/>
</dbReference>
<dbReference type="Gene3D" id="3.40.630.10">
    <property type="entry name" value="Zn peptidases"/>
    <property type="match status" value="1"/>
</dbReference>
<dbReference type="Proteomes" id="UP001226720">
    <property type="component" value="Unassembled WGS sequence"/>
</dbReference>
<dbReference type="Gene3D" id="3.30.70.360">
    <property type="match status" value="1"/>
</dbReference>
<dbReference type="InterPro" id="IPR036264">
    <property type="entry name" value="Bact_exopeptidase_dim_dom"/>
</dbReference>
<gene>
    <name evidence="2" type="ORF">QO000_002244</name>
</gene>
<name>A0ABU0K1N9_9BACL</name>
<organism evidence="2 3">
    <name type="scientific">Guptibacillus hwajinpoensis</name>
    <dbReference type="NCBI Taxonomy" id="208199"/>
    <lineage>
        <taxon>Bacteria</taxon>
        <taxon>Bacillati</taxon>
        <taxon>Bacillota</taxon>
        <taxon>Bacilli</taxon>
        <taxon>Bacillales</taxon>
        <taxon>Guptibacillaceae</taxon>
        <taxon>Guptibacillus</taxon>
    </lineage>
</organism>
<dbReference type="EC" id="3.5.1.-" evidence="2"/>
<reference evidence="2" key="1">
    <citation type="submission" date="2023-07" db="EMBL/GenBank/DDBJ databases">
        <title>Genomic Encyclopedia of Type Strains, Phase IV (KMG-IV): sequencing the most valuable type-strain genomes for metagenomic binning, comparative biology and taxonomic classification.</title>
        <authorList>
            <person name="Goeker M."/>
        </authorList>
    </citation>
    <scope>NUCLEOTIDE SEQUENCE [LARGE SCALE GENOMIC DNA]</scope>
    <source>
        <strain evidence="2">JSM 076093</strain>
    </source>
</reference>
<comment type="caution">
    <text evidence="2">The sequence shown here is derived from an EMBL/GenBank/DDBJ whole genome shotgun (WGS) entry which is preliminary data.</text>
</comment>
<dbReference type="PANTHER" id="PTHR11014">
    <property type="entry name" value="PEPTIDASE M20 FAMILY MEMBER"/>
    <property type="match status" value="1"/>
</dbReference>
<dbReference type="PANTHER" id="PTHR11014:SF122">
    <property type="entry name" value="AMIDOHYDROLASE AMHX"/>
    <property type="match status" value="1"/>
</dbReference>
<dbReference type="RefSeq" id="WP_301551446.1">
    <property type="nucleotide sequence ID" value="NZ_JAQRMZ010000003.1"/>
</dbReference>
<dbReference type="GO" id="GO:0016787">
    <property type="term" value="F:hydrolase activity"/>
    <property type="evidence" value="ECO:0007669"/>
    <property type="project" value="UniProtKB-KW"/>
</dbReference>
<dbReference type="EMBL" id="JAUSWM010000003">
    <property type="protein sequence ID" value="MDQ0483272.1"/>
    <property type="molecule type" value="Genomic_DNA"/>
</dbReference>
<dbReference type="GeneID" id="301326965"/>
<dbReference type="InterPro" id="IPR011650">
    <property type="entry name" value="Peptidase_M20_dimer"/>
</dbReference>
<feature type="domain" description="Peptidase M20 dimerisation" evidence="1">
    <location>
        <begin position="176"/>
        <end position="261"/>
    </location>
</feature>
<keyword evidence="3" id="KW-1185">Reference proteome</keyword>
<dbReference type="PIRSF" id="PIRSF005962">
    <property type="entry name" value="Pept_M20D_amidohydro"/>
    <property type="match status" value="1"/>
</dbReference>